<dbReference type="EMBL" id="JANJYJ010000002">
    <property type="protein sequence ID" value="KAK3225814.1"/>
    <property type="molecule type" value="Genomic_DNA"/>
</dbReference>
<evidence type="ECO:0000313" key="1">
    <source>
        <dbReference type="EMBL" id="KAK3225814.1"/>
    </source>
</evidence>
<dbReference type="AlphaFoldDB" id="A0AAE0AYC5"/>
<dbReference type="Proteomes" id="UP001281410">
    <property type="component" value="Unassembled WGS sequence"/>
</dbReference>
<protein>
    <recommendedName>
        <fullName evidence="3">Zinc knuckle CX2CX4HX4C domain-containing protein</fullName>
    </recommendedName>
</protein>
<sequence>MPQRLDRNIIVGDVRHFARLPVDIDVSYSPPTSLLLERDDYHSSFISVEYENFPVFCFTCSFIGHLSHACRWNKSGNLSASSTGKAAHNEMGRYGC</sequence>
<evidence type="ECO:0000313" key="2">
    <source>
        <dbReference type="Proteomes" id="UP001281410"/>
    </source>
</evidence>
<reference evidence="1" key="1">
    <citation type="journal article" date="2023" name="Plant J.">
        <title>Genome sequences and population genomics provide insights into the demographic history, inbreeding, and mutation load of two 'living fossil' tree species of Dipteronia.</title>
        <authorList>
            <person name="Feng Y."/>
            <person name="Comes H.P."/>
            <person name="Chen J."/>
            <person name="Zhu S."/>
            <person name="Lu R."/>
            <person name="Zhang X."/>
            <person name="Li P."/>
            <person name="Qiu J."/>
            <person name="Olsen K.M."/>
            <person name="Qiu Y."/>
        </authorList>
    </citation>
    <scope>NUCLEOTIDE SEQUENCE</scope>
    <source>
        <strain evidence="1">NBL</strain>
    </source>
</reference>
<proteinExistence type="predicted"/>
<name>A0AAE0AYC5_9ROSI</name>
<comment type="caution">
    <text evidence="1">The sequence shown here is derived from an EMBL/GenBank/DDBJ whole genome shotgun (WGS) entry which is preliminary data.</text>
</comment>
<accession>A0AAE0AYC5</accession>
<evidence type="ECO:0008006" key="3">
    <source>
        <dbReference type="Google" id="ProtNLM"/>
    </source>
</evidence>
<organism evidence="1 2">
    <name type="scientific">Dipteronia sinensis</name>
    <dbReference type="NCBI Taxonomy" id="43782"/>
    <lineage>
        <taxon>Eukaryota</taxon>
        <taxon>Viridiplantae</taxon>
        <taxon>Streptophyta</taxon>
        <taxon>Embryophyta</taxon>
        <taxon>Tracheophyta</taxon>
        <taxon>Spermatophyta</taxon>
        <taxon>Magnoliopsida</taxon>
        <taxon>eudicotyledons</taxon>
        <taxon>Gunneridae</taxon>
        <taxon>Pentapetalae</taxon>
        <taxon>rosids</taxon>
        <taxon>malvids</taxon>
        <taxon>Sapindales</taxon>
        <taxon>Sapindaceae</taxon>
        <taxon>Hippocastanoideae</taxon>
        <taxon>Acereae</taxon>
        <taxon>Dipteronia</taxon>
    </lineage>
</organism>
<keyword evidence="2" id="KW-1185">Reference proteome</keyword>
<gene>
    <name evidence="1" type="ORF">Dsin_005676</name>
</gene>